<dbReference type="GO" id="GO:0004674">
    <property type="term" value="F:protein serine/threonine kinase activity"/>
    <property type="evidence" value="ECO:0007669"/>
    <property type="project" value="UniProtKB-KW"/>
</dbReference>
<dbReference type="STRING" id="591159.SSQG_05949"/>
<dbReference type="InterPro" id="IPR008271">
    <property type="entry name" value="Ser/Thr_kinase_AS"/>
</dbReference>
<dbReference type="OrthoDB" id="4716121at2"/>
<evidence type="ECO:0000259" key="8">
    <source>
        <dbReference type="PROSITE" id="PS50011"/>
    </source>
</evidence>
<feature type="domain" description="Protein kinase" evidence="8">
    <location>
        <begin position="24"/>
        <end position="273"/>
    </location>
</feature>
<dbReference type="Gene3D" id="3.30.200.20">
    <property type="entry name" value="Phosphorylase Kinase, domain 1"/>
    <property type="match status" value="1"/>
</dbReference>
<feature type="compositionally biased region" description="Gly residues" evidence="7">
    <location>
        <begin position="546"/>
        <end position="559"/>
    </location>
</feature>
<evidence type="ECO:0000313" key="9">
    <source>
        <dbReference type="EMBL" id="EFL35431.1"/>
    </source>
</evidence>
<dbReference type="Gene3D" id="1.10.510.10">
    <property type="entry name" value="Transferase(Phosphotransferase) domain 1"/>
    <property type="match status" value="1"/>
</dbReference>
<evidence type="ECO:0000256" key="1">
    <source>
        <dbReference type="ARBA" id="ARBA00022527"/>
    </source>
</evidence>
<feature type="compositionally biased region" description="Low complexity" evidence="7">
    <location>
        <begin position="396"/>
        <end position="413"/>
    </location>
</feature>
<feature type="compositionally biased region" description="Gly residues" evidence="7">
    <location>
        <begin position="438"/>
        <end position="460"/>
    </location>
</feature>
<dbReference type="InterPro" id="IPR017441">
    <property type="entry name" value="Protein_kinase_ATP_BS"/>
</dbReference>
<dbReference type="CDD" id="cd14014">
    <property type="entry name" value="STKc_PknB_like"/>
    <property type="match status" value="1"/>
</dbReference>
<proteinExistence type="predicted"/>
<dbReference type="EMBL" id="GG657757">
    <property type="protein sequence ID" value="EFL35431.1"/>
    <property type="molecule type" value="Genomic_DNA"/>
</dbReference>
<dbReference type="InterPro" id="IPR030616">
    <property type="entry name" value="Aur-like"/>
</dbReference>
<sequence>MAGATGRDGWKVERDDDSWTVPGYVDLRKLGKGGNGRVVIARHTATSRNVAIKYLNEELCSKTEFRAALRNEARLLSGLTSPHVTRLYEYVEAEQGAAIVMELVYGAALRALLRKEGPTHPEAALVVLKGSLRGLAAAHGVGVVHRDFKPENVLVNWDGQTKLVDFGISARTGDRHNLSGTCAYMPPEQWRTEAATPAGDVYAATATLYECLTGVRPFEGPEPVDFLRQHVEEPVRIDRVPEEVRGLVLHGMAKDPALRPASALDFLRELEWVAENAYGADWEESGQSRLAAVAAALVPSAISRLDARLVGSSAELARTVLTARRRKRLRRRADVLTGAAAVAVAGLLSVMPNGSADGVEAHAGAHTEAVTRVDARKDTGSSNGTRGSEPDRTPEAGADSDGAGAAPADDATGSGSGSGSGSDAGNRGTDARTRAGDTGSGTEKGGGPGDTGTNTDGGTGVENDTHPSPTELNDIDPTVTDSPEDEPPRDVTEEPDNGVPDEHEDPRTGVTDEPRTGPDGSGTGTGSGTGEDPTPRPGHGHANPGTGDGEPGTGNGTGPGDDDNTSPSPSTQSLNSTRQSSTDSGTSVAGSGTGPGSAGTSAVTPRQGAPVAVEGEPG</sequence>
<dbReference type="SUPFAM" id="SSF56112">
    <property type="entry name" value="Protein kinase-like (PK-like)"/>
    <property type="match status" value="1"/>
</dbReference>
<dbReference type="eggNOG" id="COG0515">
    <property type="taxonomic scope" value="Bacteria"/>
</dbReference>
<dbReference type="Pfam" id="PF00069">
    <property type="entry name" value="Pkinase"/>
    <property type="match status" value="1"/>
</dbReference>
<feature type="compositionally biased region" description="Low complexity" evidence="7">
    <location>
        <begin position="580"/>
        <end position="590"/>
    </location>
</feature>
<feature type="compositionally biased region" description="Polar residues" evidence="7">
    <location>
        <begin position="566"/>
        <end position="579"/>
    </location>
</feature>
<dbReference type="PROSITE" id="PS50011">
    <property type="entry name" value="PROTEIN_KINASE_DOM"/>
    <property type="match status" value="1"/>
</dbReference>
<dbReference type="RefSeq" id="WP_003993559.1">
    <property type="nucleotide sequence ID" value="NZ_GG657757.1"/>
</dbReference>
<evidence type="ECO:0000256" key="2">
    <source>
        <dbReference type="ARBA" id="ARBA00022679"/>
    </source>
</evidence>
<dbReference type="InterPro" id="IPR000719">
    <property type="entry name" value="Prot_kinase_dom"/>
</dbReference>
<organism evidence="9 10">
    <name type="scientific">Streptomyces viridochromogenes (strain DSM 40736 / JCM 4977 / BCRC 1201 / Tue 494)</name>
    <dbReference type="NCBI Taxonomy" id="591159"/>
    <lineage>
        <taxon>Bacteria</taxon>
        <taxon>Bacillati</taxon>
        <taxon>Actinomycetota</taxon>
        <taxon>Actinomycetes</taxon>
        <taxon>Kitasatosporales</taxon>
        <taxon>Streptomycetaceae</taxon>
        <taxon>Streptomyces</taxon>
    </lineage>
</organism>
<keyword evidence="3 6" id="KW-0547">Nucleotide-binding</keyword>
<dbReference type="AlphaFoldDB" id="D9WZC8"/>
<dbReference type="InterPro" id="IPR011009">
    <property type="entry name" value="Kinase-like_dom_sf"/>
</dbReference>
<evidence type="ECO:0000256" key="3">
    <source>
        <dbReference type="ARBA" id="ARBA00022741"/>
    </source>
</evidence>
<name>D9WZC8_STRVT</name>
<dbReference type="PROSITE" id="PS00107">
    <property type="entry name" value="PROTEIN_KINASE_ATP"/>
    <property type="match status" value="1"/>
</dbReference>
<dbReference type="GO" id="GO:0005524">
    <property type="term" value="F:ATP binding"/>
    <property type="evidence" value="ECO:0007669"/>
    <property type="project" value="UniProtKB-UniRule"/>
</dbReference>
<evidence type="ECO:0000313" key="10">
    <source>
        <dbReference type="Proteomes" id="UP000004184"/>
    </source>
</evidence>
<keyword evidence="1 9" id="KW-0723">Serine/threonine-protein kinase</keyword>
<keyword evidence="5 6" id="KW-0067">ATP-binding</keyword>
<keyword evidence="10" id="KW-1185">Reference proteome</keyword>
<feature type="region of interest" description="Disordered" evidence="7">
    <location>
        <begin position="359"/>
        <end position="618"/>
    </location>
</feature>
<protein>
    <submittedName>
        <fullName evidence="9">Serine/threonine protein kinase</fullName>
    </submittedName>
</protein>
<feature type="compositionally biased region" description="Gly residues" evidence="7">
    <location>
        <begin position="519"/>
        <end position="529"/>
    </location>
</feature>
<accession>D9WZC8</accession>
<dbReference type="Proteomes" id="UP000004184">
    <property type="component" value="Unassembled WGS sequence"/>
</dbReference>
<feature type="compositionally biased region" description="Basic and acidic residues" evidence="7">
    <location>
        <begin position="500"/>
        <end position="516"/>
    </location>
</feature>
<evidence type="ECO:0000256" key="6">
    <source>
        <dbReference type="PROSITE-ProRule" id="PRU10141"/>
    </source>
</evidence>
<evidence type="ECO:0000256" key="4">
    <source>
        <dbReference type="ARBA" id="ARBA00022777"/>
    </source>
</evidence>
<dbReference type="PROSITE" id="PS00108">
    <property type="entry name" value="PROTEIN_KINASE_ST"/>
    <property type="match status" value="1"/>
</dbReference>
<evidence type="ECO:0000256" key="5">
    <source>
        <dbReference type="ARBA" id="ARBA00022840"/>
    </source>
</evidence>
<gene>
    <name evidence="9" type="ORF">SSQG_05949</name>
</gene>
<reference evidence="10" key="1">
    <citation type="submission" date="2009-02" db="EMBL/GenBank/DDBJ databases">
        <title>Annotation of Streptomyces viridochromogenes strain DSM 40736.</title>
        <authorList>
            <consortium name="The Broad Institute Genome Sequencing Platform"/>
            <consortium name="Broad Institute Microbial Sequencing Center"/>
            <person name="Fischbach M."/>
            <person name="Godfrey P."/>
            <person name="Ward D."/>
            <person name="Young S."/>
            <person name="Zeng Q."/>
            <person name="Koehrsen M."/>
            <person name="Alvarado L."/>
            <person name="Berlin A.M."/>
            <person name="Bochicchio J."/>
            <person name="Borenstein D."/>
            <person name="Chapman S.B."/>
            <person name="Chen Z."/>
            <person name="Engels R."/>
            <person name="Freedman E."/>
            <person name="Gellesch M."/>
            <person name="Goldberg J."/>
            <person name="Griggs A."/>
            <person name="Gujja S."/>
            <person name="Heilman E.R."/>
            <person name="Heiman D.I."/>
            <person name="Hepburn T.A."/>
            <person name="Howarth C."/>
            <person name="Jen D."/>
            <person name="Larson L."/>
            <person name="Lewis B."/>
            <person name="Mehta T."/>
            <person name="Park D."/>
            <person name="Pearson M."/>
            <person name="Richards J."/>
            <person name="Roberts A."/>
            <person name="Saif S."/>
            <person name="Shea T.D."/>
            <person name="Shenoy N."/>
            <person name="Sisk P."/>
            <person name="Stolte C."/>
            <person name="Sykes S.N."/>
            <person name="Thomson T."/>
            <person name="Walk T."/>
            <person name="White J."/>
            <person name="Yandava C."/>
            <person name="Straight P."/>
            <person name="Clardy J."/>
            <person name="Hung D."/>
            <person name="Kolter R."/>
            <person name="Mekalanos J."/>
            <person name="Walker S."/>
            <person name="Walsh C.T."/>
            <person name="Wieland-Brown L.C."/>
            <person name="Haas B."/>
            <person name="Nusbaum C."/>
            <person name="Birren B."/>
        </authorList>
    </citation>
    <scope>NUCLEOTIDE SEQUENCE [LARGE SCALE GENOMIC DNA]</scope>
    <source>
        <strain evidence="10">DSM 40736 / JCM 4977 / BCRC 1201 / Tue 494</strain>
    </source>
</reference>
<keyword evidence="4 9" id="KW-0418">Kinase</keyword>
<feature type="compositionally biased region" description="Basic and acidic residues" evidence="7">
    <location>
        <begin position="359"/>
        <end position="379"/>
    </location>
</feature>
<dbReference type="PANTHER" id="PTHR24350">
    <property type="entry name" value="SERINE/THREONINE-PROTEIN KINASE IAL-RELATED"/>
    <property type="match status" value="1"/>
</dbReference>
<dbReference type="HOGENOM" id="CLU_442057_0_0_11"/>
<keyword evidence="2" id="KW-0808">Transferase</keyword>
<feature type="binding site" evidence="6">
    <location>
        <position position="53"/>
    </location>
    <ligand>
        <name>ATP</name>
        <dbReference type="ChEBI" id="CHEBI:30616"/>
    </ligand>
</feature>
<evidence type="ECO:0000256" key="7">
    <source>
        <dbReference type="SAM" id="MobiDB-lite"/>
    </source>
</evidence>